<evidence type="ECO:0000313" key="2">
    <source>
        <dbReference type="Proteomes" id="UP000467214"/>
    </source>
</evidence>
<name>A0A845BPE0_9NEIS</name>
<dbReference type="InterPro" id="IPR010260">
    <property type="entry name" value="AlpA"/>
</dbReference>
<dbReference type="Pfam" id="PF05930">
    <property type="entry name" value="Phage_AlpA"/>
    <property type="match status" value="1"/>
</dbReference>
<gene>
    <name evidence="1" type="ORF">GQF02_14720</name>
</gene>
<keyword evidence="2" id="KW-1185">Reference proteome</keyword>
<dbReference type="InterPro" id="IPR052931">
    <property type="entry name" value="Prophage_regulatory_activator"/>
</dbReference>
<reference evidence="1 2" key="1">
    <citation type="submission" date="2019-12" db="EMBL/GenBank/DDBJ databases">
        <title>Neisseriaceae gen. nov. sp. Genome sequencing and assembly.</title>
        <authorList>
            <person name="Liu Z."/>
            <person name="Li A."/>
        </authorList>
    </citation>
    <scope>NUCLEOTIDE SEQUENCE [LARGE SCALE GENOMIC DNA]</scope>
    <source>
        <strain evidence="1 2">B2N2-7</strain>
    </source>
</reference>
<dbReference type="EMBL" id="WSSB01000017">
    <property type="protein sequence ID" value="MXR38225.1"/>
    <property type="molecule type" value="Genomic_DNA"/>
</dbReference>
<organism evidence="1 2">
    <name type="scientific">Craterilacuibacter sinensis</name>
    <dbReference type="NCBI Taxonomy" id="2686017"/>
    <lineage>
        <taxon>Bacteria</taxon>
        <taxon>Pseudomonadati</taxon>
        <taxon>Pseudomonadota</taxon>
        <taxon>Betaproteobacteria</taxon>
        <taxon>Neisseriales</taxon>
        <taxon>Neisseriaceae</taxon>
        <taxon>Craterilacuibacter</taxon>
    </lineage>
</organism>
<dbReference type="PANTHER" id="PTHR36154:SF1">
    <property type="entry name" value="DNA-BINDING TRANSCRIPTIONAL ACTIVATOR ALPA"/>
    <property type="match status" value="1"/>
</dbReference>
<dbReference type="Proteomes" id="UP000467214">
    <property type="component" value="Unassembled WGS sequence"/>
</dbReference>
<dbReference type="AlphaFoldDB" id="A0A845BPE0"/>
<sequence>MRLPDVMARTGLSKTTIYALIKTATFPAPVPLGARAVGWVSTEIDGWMADRLKAAGRKVA</sequence>
<dbReference type="PANTHER" id="PTHR36154">
    <property type="entry name" value="DNA-BINDING TRANSCRIPTIONAL ACTIVATOR ALPA"/>
    <property type="match status" value="1"/>
</dbReference>
<evidence type="ECO:0000313" key="1">
    <source>
        <dbReference type="EMBL" id="MXR38225.1"/>
    </source>
</evidence>
<dbReference type="Gene3D" id="1.10.238.160">
    <property type="match status" value="1"/>
</dbReference>
<accession>A0A845BPE0</accession>
<comment type="caution">
    <text evidence="1">The sequence shown here is derived from an EMBL/GenBank/DDBJ whole genome shotgun (WGS) entry which is preliminary data.</text>
</comment>
<protein>
    <submittedName>
        <fullName evidence="1">AlpA family phage regulatory protein</fullName>
    </submittedName>
</protein>
<proteinExistence type="predicted"/>